<evidence type="ECO:0000313" key="3">
    <source>
        <dbReference type="Proteomes" id="UP001371218"/>
    </source>
</evidence>
<sequence>MTTRRRLITAGGVVAGATALGIGVFIATGQRRFETLDDARRAVVPLAEKPLQTTGAWNLAQVLNHAAQSIEYSLDGFPQPKPALFQATVGHLAFALFDARGAMHHPLDQPIPGAPALAADASVPDAVQRLLAAFDRFERHSGALQAHFAYGALDKPAYARAHLMHLANHWAEFSPG</sequence>
<dbReference type="Pfam" id="PF07606">
    <property type="entry name" value="DUF1569"/>
    <property type="match status" value="1"/>
</dbReference>
<evidence type="ECO:0000256" key="1">
    <source>
        <dbReference type="SAM" id="Phobius"/>
    </source>
</evidence>
<dbReference type="InterPro" id="IPR011463">
    <property type="entry name" value="DUF1569"/>
</dbReference>
<name>A0ABU9BQQ7_9BURK</name>
<keyword evidence="1" id="KW-0472">Membrane</keyword>
<gene>
    <name evidence="2" type="ORF">AACH06_13330</name>
</gene>
<keyword evidence="1" id="KW-1133">Transmembrane helix</keyword>
<organism evidence="2 3">
    <name type="scientific">Ideonella lacteola</name>
    <dbReference type="NCBI Taxonomy" id="2984193"/>
    <lineage>
        <taxon>Bacteria</taxon>
        <taxon>Pseudomonadati</taxon>
        <taxon>Pseudomonadota</taxon>
        <taxon>Betaproteobacteria</taxon>
        <taxon>Burkholderiales</taxon>
        <taxon>Sphaerotilaceae</taxon>
        <taxon>Ideonella</taxon>
    </lineage>
</organism>
<comment type="caution">
    <text evidence="2">The sequence shown here is derived from an EMBL/GenBank/DDBJ whole genome shotgun (WGS) entry which is preliminary data.</text>
</comment>
<dbReference type="RefSeq" id="WP_341426187.1">
    <property type="nucleotide sequence ID" value="NZ_JBBUTG010000006.1"/>
</dbReference>
<protein>
    <submittedName>
        <fullName evidence="2">DUF1569 domain-containing protein</fullName>
    </submittedName>
</protein>
<feature type="transmembrane region" description="Helical" evidence="1">
    <location>
        <begin position="7"/>
        <end position="27"/>
    </location>
</feature>
<accession>A0ABU9BQQ7</accession>
<keyword evidence="3" id="KW-1185">Reference proteome</keyword>
<keyword evidence="1" id="KW-0812">Transmembrane</keyword>
<proteinExistence type="predicted"/>
<reference evidence="2 3" key="1">
    <citation type="submission" date="2024-04" db="EMBL/GenBank/DDBJ databases">
        <title>Novel species of the genus Ideonella isolated from streams.</title>
        <authorList>
            <person name="Lu H."/>
        </authorList>
    </citation>
    <scope>NUCLEOTIDE SEQUENCE [LARGE SCALE GENOMIC DNA]</scope>
    <source>
        <strain evidence="2 3">DXS29W</strain>
    </source>
</reference>
<evidence type="ECO:0000313" key="2">
    <source>
        <dbReference type="EMBL" id="MEK8031803.1"/>
    </source>
</evidence>
<dbReference type="EMBL" id="JBBUTG010000006">
    <property type="protein sequence ID" value="MEK8031803.1"/>
    <property type="molecule type" value="Genomic_DNA"/>
</dbReference>
<dbReference type="Proteomes" id="UP001371218">
    <property type="component" value="Unassembled WGS sequence"/>
</dbReference>